<dbReference type="STRING" id="75913.A0A0K0G024"/>
<dbReference type="GO" id="GO:0000981">
    <property type="term" value="F:DNA-binding transcription factor activity, RNA polymerase II-specific"/>
    <property type="evidence" value="ECO:0007669"/>
    <property type="project" value="TreeGrafter"/>
</dbReference>
<dbReference type="AlphaFoldDB" id="A0A0K0G024"/>
<dbReference type="WBParaSite" id="SVE_1805600.1">
    <property type="protein sequence ID" value="SVE_1805600.1"/>
    <property type="gene ID" value="SVE_1805600"/>
</dbReference>
<evidence type="ECO:0000259" key="10">
    <source>
        <dbReference type="PROSITE" id="PS51030"/>
    </source>
</evidence>
<keyword evidence="6" id="KW-0804">Transcription</keyword>
<feature type="region of interest" description="Disordered" evidence="9">
    <location>
        <begin position="14"/>
        <end position="41"/>
    </location>
</feature>
<keyword evidence="5" id="KW-0238">DNA-binding</keyword>
<keyword evidence="7" id="KW-0675">Receptor</keyword>
<evidence type="ECO:0000256" key="2">
    <source>
        <dbReference type="ARBA" id="ARBA00022771"/>
    </source>
</evidence>
<dbReference type="Proteomes" id="UP000035680">
    <property type="component" value="Unassembled WGS sequence"/>
</dbReference>
<dbReference type="PANTHER" id="PTHR24085">
    <property type="entry name" value="NUCLEAR HORMONE RECEPTOR"/>
    <property type="match status" value="1"/>
</dbReference>
<dbReference type="PROSITE" id="PS00031">
    <property type="entry name" value="NUCLEAR_REC_DBD_1"/>
    <property type="match status" value="1"/>
</dbReference>
<dbReference type="GO" id="GO:0005634">
    <property type="term" value="C:nucleus"/>
    <property type="evidence" value="ECO:0007669"/>
    <property type="project" value="TreeGrafter"/>
</dbReference>
<dbReference type="SUPFAM" id="SSF48508">
    <property type="entry name" value="Nuclear receptor ligand-binding domain"/>
    <property type="match status" value="1"/>
</dbReference>
<dbReference type="GO" id="GO:0005667">
    <property type="term" value="C:transcription regulator complex"/>
    <property type="evidence" value="ECO:0007669"/>
    <property type="project" value="TreeGrafter"/>
</dbReference>
<feature type="compositionally biased region" description="Polar residues" evidence="9">
    <location>
        <begin position="22"/>
        <end position="41"/>
    </location>
</feature>
<dbReference type="Pfam" id="PF00104">
    <property type="entry name" value="Hormone_recep"/>
    <property type="match status" value="1"/>
</dbReference>
<dbReference type="CDD" id="cd06969">
    <property type="entry name" value="NR_DBD_NGFI-B"/>
    <property type="match status" value="1"/>
</dbReference>
<name>A0A0K0G024_STRVS</name>
<keyword evidence="3" id="KW-0862">Zinc</keyword>
<evidence type="ECO:0000256" key="1">
    <source>
        <dbReference type="ARBA" id="ARBA00022723"/>
    </source>
</evidence>
<evidence type="ECO:0000256" key="5">
    <source>
        <dbReference type="ARBA" id="ARBA00023125"/>
    </source>
</evidence>
<evidence type="ECO:0000313" key="13">
    <source>
        <dbReference type="WBParaSite" id="SVE_1805600.1"/>
    </source>
</evidence>
<dbReference type="GO" id="GO:0008270">
    <property type="term" value="F:zinc ion binding"/>
    <property type="evidence" value="ECO:0007669"/>
    <property type="project" value="UniProtKB-KW"/>
</dbReference>
<dbReference type="GO" id="GO:0000978">
    <property type="term" value="F:RNA polymerase II cis-regulatory region sequence-specific DNA binding"/>
    <property type="evidence" value="ECO:0007669"/>
    <property type="project" value="TreeGrafter"/>
</dbReference>
<evidence type="ECO:0000256" key="6">
    <source>
        <dbReference type="ARBA" id="ARBA00023163"/>
    </source>
</evidence>
<accession>A0A0K0G024</accession>
<evidence type="ECO:0000256" key="8">
    <source>
        <dbReference type="ARBA" id="ARBA00023242"/>
    </source>
</evidence>
<dbReference type="GO" id="GO:0071376">
    <property type="term" value="P:cellular response to corticotropin-releasing hormone stimulus"/>
    <property type="evidence" value="ECO:0007669"/>
    <property type="project" value="TreeGrafter"/>
</dbReference>
<sequence>MNFGTTQILREQSEGRIRDSDSSVNVGNTTTNRSPDNDNSTVNVNINGTLINNISNNDLNIPTTNNGFQNSHDFNTTTFQNYHAPGCFTYNDILNVTSQNHDNVSNNNNMFFGNSVEFPQNQVTTVFPTHYNSLTLPASNFCSSTVNLGRTFDQNTYPNPFINYSTPFDIPNNQESLNSSSMSHDSLAIKNRSITDISSNTKTTSANNPYNSHNFMNLNFPFTDKTYTSSGMGTHTSSFSNTASIQPNPFHPSNFTNIPFIMSAQNHTSASAITAAALINSNQYTGHINNVTVNNNNTQSLGTSNVTNNNYNIIDNDQKNNGDTTNKLCAVCNDTAVCQHYGARTCEGCKGFFKRTVQKKAQYVCAGSKNCPIDKRYRSRCQYCRFQKCLAVGMVKEVVRYGCLQGRRGRLPSKAKSQAKDKPPSPQMPLITMIQRAWTEGGNNIIGEEKKYDSMVDPNEIIKLLNNEYVSMYQFFMKIPDISSLKIQDFTTLLGRNFFSLISLKLCYYYPYSKLRINDKANDKDNDKRNKFYFTASNVRIDIKEIPQCFKPLFNSISEIAHIFHSQLNWDHASFSTLMTIQLLNRKNERCSDDLYAMNYETIDSNVHSKIKTELEDVSGKDFNDINLQDIASVERLRSTLINALKDHCCVSSNFQTNKLSKIIAQSTIFDSFNRIGFKCFNLFDMTRFLAERNKQQDGNYFIHMASVYQILNSIYITFSTNFENFNSSSDPHHQALDGNFNSKNSFHHDLVNFKGNVSQPNNSSNTSTRIIDYQNIQRTQQPLLPLSFSIKSSASSNSLGVNTNTSVNTTTFTNLYEAPGMINNLLNETNGNILV</sequence>
<dbReference type="InterPro" id="IPR000536">
    <property type="entry name" value="Nucl_hrmn_rcpt_lig-bd"/>
</dbReference>
<feature type="domain" description="NR LBD" evidence="11">
    <location>
        <begin position="426"/>
        <end position="706"/>
    </location>
</feature>
<feature type="domain" description="Nuclear receptor" evidence="10">
    <location>
        <begin position="326"/>
        <end position="401"/>
    </location>
</feature>
<dbReference type="SMART" id="SM00399">
    <property type="entry name" value="ZnF_C4"/>
    <property type="match status" value="1"/>
</dbReference>
<evidence type="ECO:0000256" key="3">
    <source>
        <dbReference type="ARBA" id="ARBA00022833"/>
    </source>
</evidence>
<dbReference type="Pfam" id="PF00105">
    <property type="entry name" value="zf-C4"/>
    <property type="match status" value="1"/>
</dbReference>
<evidence type="ECO:0000313" key="12">
    <source>
        <dbReference type="Proteomes" id="UP000035680"/>
    </source>
</evidence>
<dbReference type="PROSITE" id="PS51843">
    <property type="entry name" value="NR_LBD"/>
    <property type="match status" value="1"/>
</dbReference>
<keyword evidence="4" id="KW-0805">Transcription regulation</keyword>
<dbReference type="PANTHER" id="PTHR24085:SF4">
    <property type="entry name" value="NUCLEAR HORMONE RECEPTOR HR38-RELATED"/>
    <property type="match status" value="1"/>
</dbReference>
<proteinExistence type="predicted"/>
<keyword evidence="12" id="KW-1185">Reference proteome</keyword>
<dbReference type="Gene3D" id="1.10.565.10">
    <property type="entry name" value="Retinoid X Receptor"/>
    <property type="match status" value="1"/>
</dbReference>
<dbReference type="GO" id="GO:0035259">
    <property type="term" value="F:nuclear glucocorticoid receptor binding"/>
    <property type="evidence" value="ECO:0007669"/>
    <property type="project" value="TreeGrafter"/>
</dbReference>
<evidence type="ECO:0000256" key="9">
    <source>
        <dbReference type="SAM" id="MobiDB-lite"/>
    </source>
</evidence>
<dbReference type="FunFam" id="3.30.50.10:FF:000116">
    <property type="entry name" value="Nuclear receptor subfamily 4, group A, member 1"/>
    <property type="match status" value="1"/>
</dbReference>
<protein>
    <submittedName>
        <fullName evidence="13">Hormone receptor-like in 38 (inferred by orthology to a D. melanogaster protein)</fullName>
    </submittedName>
</protein>
<reference evidence="13" key="2">
    <citation type="submission" date="2015-08" db="UniProtKB">
        <authorList>
            <consortium name="WormBaseParasite"/>
        </authorList>
    </citation>
    <scope>IDENTIFICATION</scope>
</reference>
<keyword evidence="2" id="KW-0863">Zinc-finger</keyword>
<organism evidence="12 13">
    <name type="scientific">Strongyloides venezuelensis</name>
    <name type="common">Threadworm</name>
    <dbReference type="NCBI Taxonomy" id="75913"/>
    <lineage>
        <taxon>Eukaryota</taxon>
        <taxon>Metazoa</taxon>
        <taxon>Ecdysozoa</taxon>
        <taxon>Nematoda</taxon>
        <taxon>Chromadorea</taxon>
        <taxon>Rhabditida</taxon>
        <taxon>Tylenchina</taxon>
        <taxon>Panagrolaimomorpha</taxon>
        <taxon>Strongyloidoidea</taxon>
        <taxon>Strongyloididae</taxon>
        <taxon>Strongyloides</taxon>
    </lineage>
</organism>
<dbReference type="InterPro" id="IPR013088">
    <property type="entry name" value="Znf_NHR/GATA"/>
</dbReference>
<reference evidence="12" key="1">
    <citation type="submission" date="2014-07" db="EMBL/GenBank/DDBJ databases">
        <authorList>
            <person name="Martin A.A"/>
            <person name="De Silva N."/>
        </authorList>
    </citation>
    <scope>NUCLEOTIDE SEQUENCE</scope>
</reference>
<dbReference type="InterPro" id="IPR035500">
    <property type="entry name" value="NHR-like_dom_sf"/>
</dbReference>
<dbReference type="PROSITE" id="PS51030">
    <property type="entry name" value="NUCLEAR_REC_DBD_2"/>
    <property type="match status" value="1"/>
</dbReference>
<dbReference type="InterPro" id="IPR001628">
    <property type="entry name" value="Znf_hrmn_rcpt"/>
</dbReference>
<evidence type="ECO:0000256" key="4">
    <source>
        <dbReference type="ARBA" id="ARBA00023015"/>
    </source>
</evidence>
<evidence type="ECO:0000256" key="7">
    <source>
        <dbReference type="ARBA" id="ARBA00023170"/>
    </source>
</evidence>
<evidence type="ECO:0000259" key="11">
    <source>
        <dbReference type="PROSITE" id="PS51843"/>
    </source>
</evidence>
<keyword evidence="8" id="KW-0539">Nucleus</keyword>
<dbReference type="SUPFAM" id="SSF57716">
    <property type="entry name" value="Glucocorticoid receptor-like (DNA-binding domain)"/>
    <property type="match status" value="1"/>
</dbReference>
<keyword evidence="1" id="KW-0479">Metal-binding</keyword>
<dbReference type="PRINTS" id="PR00047">
    <property type="entry name" value="STROIDFINGER"/>
</dbReference>
<dbReference type="Gene3D" id="3.30.50.10">
    <property type="entry name" value="Erythroid Transcription Factor GATA-1, subunit A"/>
    <property type="match status" value="1"/>
</dbReference>